<dbReference type="Pfam" id="PF06153">
    <property type="entry name" value="CdAMP_rec"/>
    <property type="match status" value="1"/>
</dbReference>
<reference evidence="1 2" key="1">
    <citation type="submission" date="2013-03" db="EMBL/GenBank/DDBJ databases">
        <title>Draft genome sequence of Gracibacillus halophilus YIM-C55.5, a moderately halophilic and thermophilic organism from the Xiaochaidamu salt lake.</title>
        <authorList>
            <person name="Sugumar T."/>
            <person name="Polireddy D.R."/>
            <person name="Antony A."/>
            <person name="Madhava Y.R."/>
            <person name="Sivakumar N."/>
        </authorList>
    </citation>
    <scope>NUCLEOTIDE SEQUENCE [LARGE SCALE GENOMIC DNA]</scope>
    <source>
        <strain evidence="1 2">YIM-C55.5</strain>
    </source>
</reference>
<gene>
    <name evidence="1" type="ORF">J416_12532</name>
</gene>
<evidence type="ECO:0008006" key="3">
    <source>
        <dbReference type="Google" id="ProtNLM"/>
    </source>
</evidence>
<dbReference type="PATRIC" id="fig|1308866.3.peg.2533"/>
<dbReference type="STRING" id="1308866.J416_12532"/>
<proteinExistence type="predicted"/>
<keyword evidence="2" id="KW-1185">Reference proteome</keyword>
<dbReference type="AlphaFoldDB" id="N4W795"/>
<dbReference type="InterPro" id="IPR011322">
    <property type="entry name" value="N-reg_PII-like_a/b"/>
</dbReference>
<dbReference type="Proteomes" id="UP000012283">
    <property type="component" value="Unassembled WGS sequence"/>
</dbReference>
<comment type="caution">
    <text evidence="1">The sequence shown here is derived from an EMBL/GenBank/DDBJ whole genome shotgun (WGS) entry which is preliminary data.</text>
</comment>
<dbReference type="Pfam" id="PF03885">
    <property type="entry name" value="DUF327"/>
    <property type="match status" value="1"/>
</dbReference>
<dbReference type="PANTHER" id="PTHR38456">
    <property type="entry name" value="CYCLIC DI-AMP RECEPTOR A"/>
    <property type="match status" value="1"/>
</dbReference>
<dbReference type="PANTHER" id="PTHR38456:SF1">
    <property type="entry name" value="CYCLIC DI-AMP RECEPTOR A"/>
    <property type="match status" value="1"/>
</dbReference>
<dbReference type="InterPro" id="IPR024042">
    <property type="entry name" value="TM1646-like_dom_sf"/>
</dbReference>
<dbReference type="SUPFAM" id="SSF158397">
    <property type="entry name" value="TM1646-like"/>
    <property type="match status" value="1"/>
</dbReference>
<accession>N4W795</accession>
<dbReference type="InterPro" id="IPR010375">
    <property type="entry name" value="CdAMP_rec"/>
</dbReference>
<dbReference type="Gene3D" id="1.20.120.490">
    <property type="entry name" value="Hypothetical protein TM1646-like domain"/>
    <property type="match status" value="1"/>
</dbReference>
<protein>
    <recommendedName>
        <fullName evidence="3">DUF327 domain-containing protein</fullName>
    </recommendedName>
</protein>
<evidence type="ECO:0000313" key="1">
    <source>
        <dbReference type="EMBL" id="ENH96108.1"/>
    </source>
</evidence>
<dbReference type="InterPro" id="IPR015867">
    <property type="entry name" value="N-reg_PII/ATP_PRibTrfase_C"/>
</dbReference>
<dbReference type="InterPro" id="IPR005585">
    <property type="entry name" value="DUF327"/>
</dbReference>
<evidence type="ECO:0000313" key="2">
    <source>
        <dbReference type="Proteomes" id="UP000012283"/>
    </source>
</evidence>
<dbReference type="Gene3D" id="3.30.70.120">
    <property type="match status" value="1"/>
</dbReference>
<sequence>MKLIMAVVQDKDTNQLIDALSEDNFKTTKLSSSGGFLKEGNTTLMIGCEDEHVDEALQIIRDNCSKREQMVSPVSPMGGSAESYIPRPVNVEVGGAQCLYYQSMPFINFSKVLKKVGKSCMKISQEIRTQIDAMKKNESQTKNAAKNFDQMVRAQSTQLQQAELQRLMTELSQQGQRVARFRFFKDLATYKRLVRRFVKEAVDYGMKLKQSHSFLLDGDNRKLTIVEEIDEKLVELTDTVLDQEKNSIEVLDLIGEIKGLLMNLYT</sequence>
<organism evidence="1 2">
    <name type="scientific">Gracilibacillus halophilus YIM-C55.5</name>
    <dbReference type="NCBI Taxonomy" id="1308866"/>
    <lineage>
        <taxon>Bacteria</taxon>
        <taxon>Bacillati</taxon>
        <taxon>Bacillota</taxon>
        <taxon>Bacilli</taxon>
        <taxon>Bacillales</taxon>
        <taxon>Bacillaceae</taxon>
        <taxon>Gracilibacillus</taxon>
    </lineage>
</organism>
<dbReference type="eggNOG" id="COG1728">
    <property type="taxonomic scope" value="Bacteria"/>
</dbReference>
<name>N4W795_9BACI</name>
<dbReference type="SUPFAM" id="SSF54913">
    <property type="entry name" value="GlnB-like"/>
    <property type="match status" value="1"/>
</dbReference>
<dbReference type="EMBL" id="APML01000059">
    <property type="protein sequence ID" value="ENH96108.1"/>
    <property type="molecule type" value="Genomic_DNA"/>
</dbReference>
<dbReference type="eggNOG" id="COG3870">
    <property type="taxonomic scope" value="Bacteria"/>
</dbReference>